<proteinExistence type="predicted"/>
<dbReference type="AlphaFoldDB" id="A0A0S2W370"/>
<accession>A0A0S2W370</accession>
<gene>
    <name evidence="1" type="ORF">IB211_01384c</name>
</gene>
<reference evidence="1 2" key="1">
    <citation type="journal article" date="2015" name="Nat. Commun.">
        <title>Production of butyrate from lysine and the Amadori product fructoselysine by a human gut commensal.</title>
        <authorList>
            <person name="Bui T.P."/>
            <person name="Ritari J."/>
            <person name="Boeren S."/>
            <person name="de Waard P."/>
            <person name="Plugge C.M."/>
            <person name="de Vos W.M."/>
        </authorList>
    </citation>
    <scope>NUCLEOTIDE SEQUENCE [LARGE SCALE GENOMIC DNA]</scope>
    <source>
        <strain evidence="1 2">AF211</strain>
    </source>
</reference>
<protein>
    <submittedName>
        <fullName evidence="1">Uncharacterized protein</fullName>
    </submittedName>
</protein>
<dbReference type="STRING" id="1297617.IB211_01384c"/>
<reference evidence="2" key="2">
    <citation type="submission" date="2015-04" db="EMBL/GenBank/DDBJ databases">
        <title>A butyrogenic pathway from the amino acid lysine in a human gut commensal.</title>
        <authorList>
            <person name="de Vos W.M."/>
            <person name="Bui N.T.P."/>
            <person name="Plugge C.M."/>
            <person name="Ritari J."/>
        </authorList>
    </citation>
    <scope>NUCLEOTIDE SEQUENCE [LARGE SCALE GENOMIC DNA]</scope>
    <source>
        <strain evidence="2">AF211</strain>
    </source>
</reference>
<name>A0A0S2W370_9FIRM</name>
<keyword evidence="2" id="KW-1185">Reference proteome</keyword>
<sequence>MLQPFRGRGYAAGLPFLLKDALLRRDIVPFYGTAESHIISRNVAIRAGFRPAFGYLYAQTKG</sequence>
<dbReference type="RefSeq" id="WP_058117559.1">
    <property type="nucleotide sequence ID" value="NZ_CALICV010000066.1"/>
</dbReference>
<organism evidence="1 2">
    <name type="scientific">Intestinimonas butyriciproducens</name>
    <dbReference type="NCBI Taxonomy" id="1297617"/>
    <lineage>
        <taxon>Bacteria</taxon>
        <taxon>Bacillati</taxon>
        <taxon>Bacillota</taxon>
        <taxon>Clostridia</taxon>
        <taxon>Eubacteriales</taxon>
        <taxon>Intestinimonas</taxon>
    </lineage>
</organism>
<evidence type="ECO:0000313" key="2">
    <source>
        <dbReference type="Proteomes" id="UP000064844"/>
    </source>
</evidence>
<dbReference type="Proteomes" id="UP000064844">
    <property type="component" value="Chromosome"/>
</dbReference>
<evidence type="ECO:0000313" key="1">
    <source>
        <dbReference type="EMBL" id="ALP93777.1"/>
    </source>
</evidence>
<dbReference type="EMBL" id="CP011307">
    <property type="protein sequence ID" value="ALP93777.1"/>
    <property type="molecule type" value="Genomic_DNA"/>
</dbReference>
<dbReference type="KEGG" id="ibu:IB211_01384c"/>